<dbReference type="AlphaFoldDB" id="A0A1H0RG58"/>
<keyword evidence="3" id="KW-0687">Ribonucleoprotein</keyword>
<evidence type="ECO:0000259" key="2">
    <source>
        <dbReference type="PROSITE" id="PS50975"/>
    </source>
</evidence>
<dbReference type="GO" id="GO:0005737">
    <property type="term" value="C:cytoplasm"/>
    <property type="evidence" value="ECO:0007669"/>
    <property type="project" value="TreeGrafter"/>
</dbReference>
<dbReference type="OrthoDB" id="1704979at2"/>
<reference evidence="4" key="1">
    <citation type="submission" date="2016-10" db="EMBL/GenBank/DDBJ databases">
        <authorList>
            <person name="Varghese N."/>
            <person name="Submissions S."/>
        </authorList>
    </citation>
    <scope>NUCLEOTIDE SEQUENCE [LARGE SCALE GENOMIC DNA]</scope>
    <source>
        <strain evidence="4">IBRC-M10078</strain>
    </source>
</reference>
<organism evidence="3 4">
    <name type="scientific">Litchfieldia salsa</name>
    <dbReference type="NCBI Taxonomy" id="930152"/>
    <lineage>
        <taxon>Bacteria</taxon>
        <taxon>Bacillati</taxon>
        <taxon>Bacillota</taxon>
        <taxon>Bacilli</taxon>
        <taxon>Bacillales</taxon>
        <taxon>Bacillaceae</taxon>
        <taxon>Litchfieldia</taxon>
    </lineage>
</organism>
<keyword evidence="3" id="KW-0689">Ribosomal protein</keyword>
<dbReference type="PROSITE" id="PS50975">
    <property type="entry name" value="ATP_GRASP"/>
    <property type="match status" value="1"/>
</dbReference>
<dbReference type="GO" id="GO:0005524">
    <property type="term" value="F:ATP binding"/>
    <property type="evidence" value="ECO:0007669"/>
    <property type="project" value="UniProtKB-UniRule"/>
</dbReference>
<dbReference type="STRING" id="930152.SAMN05216565_102198"/>
<evidence type="ECO:0000313" key="4">
    <source>
        <dbReference type="Proteomes" id="UP000199159"/>
    </source>
</evidence>
<dbReference type="GO" id="GO:0043774">
    <property type="term" value="F:coenzyme F420-2 alpha-glutamyl ligase activity"/>
    <property type="evidence" value="ECO:0007669"/>
    <property type="project" value="TreeGrafter"/>
</dbReference>
<dbReference type="SUPFAM" id="SSF56059">
    <property type="entry name" value="Glutathione synthetase ATP-binding domain-like"/>
    <property type="match status" value="1"/>
</dbReference>
<dbReference type="InterPro" id="IPR011761">
    <property type="entry name" value="ATP-grasp"/>
</dbReference>
<accession>A0A1H0RG58</accession>
<dbReference type="PANTHER" id="PTHR21621">
    <property type="entry name" value="RIBOSOMAL PROTEIN S6 MODIFICATION PROTEIN"/>
    <property type="match status" value="1"/>
</dbReference>
<sequence length="273" mass="31327">MKLITFNPFRTIGIPNISYIKPEQMFKEIDRIKDADFILFPENWQVNSLVYGLNKNIFPSIQSIQLGYSKIEMTRALWTVCPEHIPYTEILGSSSENIEKVLNTFPFPFVAKENRNSMGKGVFLIENEEDFYEYAKKVDTFYIQEYLENDGRDLRVCVVGNEIVASYWRIGANGEFLHNVARGGEISYDFVPKEACELVLSIAKNLNINHAGFDIMFSEGKPYILEFNTLFGNQGMSRLDTSIETKIFEYLLTQYKPPYPTGPISPLTGEQIS</sequence>
<dbReference type="GO" id="GO:0046872">
    <property type="term" value="F:metal ion binding"/>
    <property type="evidence" value="ECO:0007669"/>
    <property type="project" value="InterPro"/>
</dbReference>
<name>A0A1H0RG58_9BACI</name>
<dbReference type="GO" id="GO:0005840">
    <property type="term" value="C:ribosome"/>
    <property type="evidence" value="ECO:0007669"/>
    <property type="project" value="UniProtKB-KW"/>
</dbReference>
<evidence type="ECO:0000313" key="3">
    <source>
        <dbReference type="EMBL" id="SDP28504.1"/>
    </source>
</evidence>
<keyword evidence="1" id="KW-0547">Nucleotide-binding</keyword>
<dbReference type="EMBL" id="FNJU01000002">
    <property type="protein sequence ID" value="SDP28504.1"/>
    <property type="molecule type" value="Genomic_DNA"/>
</dbReference>
<evidence type="ECO:0000256" key="1">
    <source>
        <dbReference type="PROSITE-ProRule" id="PRU00409"/>
    </source>
</evidence>
<dbReference type="Proteomes" id="UP000199159">
    <property type="component" value="Unassembled WGS sequence"/>
</dbReference>
<dbReference type="Pfam" id="PF08443">
    <property type="entry name" value="RimK"/>
    <property type="match status" value="1"/>
</dbReference>
<feature type="domain" description="ATP-grasp" evidence="2">
    <location>
        <begin position="75"/>
        <end position="256"/>
    </location>
</feature>
<protein>
    <submittedName>
        <fullName evidence="3">Ribosomal protein S6--L-glutamate ligase</fullName>
    </submittedName>
</protein>
<gene>
    <name evidence="3" type="ORF">SAMN05216565_102198</name>
</gene>
<dbReference type="InterPro" id="IPR013815">
    <property type="entry name" value="ATP_grasp_subdomain_1"/>
</dbReference>
<dbReference type="InterPro" id="IPR013651">
    <property type="entry name" value="ATP-grasp_RimK-type"/>
</dbReference>
<keyword evidence="4" id="KW-1185">Reference proteome</keyword>
<dbReference type="Gene3D" id="3.30.1490.20">
    <property type="entry name" value="ATP-grasp fold, A domain"/>
    <property type="match status" value="1"/>
</dbReference>
<dbReference type="RefSeq" id="WP_090850501.1">
    <property type="nucleotide sequence ID" value="NZ_FNJU01000002.1"/>
</dbReference>
<keyword evidence="1" id="KW-0067">ATP-binding</keyword>
<dbReference type="Gene3D" id="3.30.470.20">
    <property type="entry name" value="ATP-grasp fold, B domain"/>
    <property type="match status" value="1"/>
</dbReference>
<keyword evidence="3" id="KW-0436">Ligase</keyword>
<proteinExistence type="predicted"/>
<dbReference type="PANTHER" id="PTHR21621:SF2">
    <property type="entry name" value="COENZYME GAMMA-F420-2:ALPHA-L-GLUTAMATE LIGASE"/>
    <property type="match status" value="1"/>
</dbReference>